<keyword evidence="2" id="KW-1185">Reference proteome</keyword>
<dbReference type="EMBL" id="JAUEPP010000004">
    <property type="protein sequence ID" value="KAK3345615.1"/>
    <property type="molecule type" value="Genomic_DNA"/>
</dbReference>
<organism evidence="1 2">
    <name type="scientific">Neurospora tetraspora</name>
    <dbReference type="NCBI Taxonomy" id="94610"/>
    <lineage>
        <taxon>Eukaryota</taxon>
        <taxon>Fungi</taxon>
        <taxon>Dikarya</taxon>
        <taxon>Ascomycota</taxon>
        <taxon>Pezizomycotina</taxon>
        <taxon>Sordariomycetes</taxon>
        <taxon>Sordariomycetidae</taxon>
        <taxon>Sordariales</taxon>
        <taxon>Sordariaceae</taxon>
        <taxon>Neurospora</taxon>
    </lineage>
</organism>
<sequence>MSASNSTNNNMSPTTEVEDVFQAFFQGAGSPSDQRPASENAHMPSHTRSFSMFSSVPAQDGVFGHSQATSFMPFEHRHSYPSTLHQFPMQAEQVNRNPMMTATSGFPSMPAMTQSYGAAESHFRFPTPMVNQSEWISTQGVMAPEWTERHTEILKEGKRLGKTVPQIVTELYQLDGRFRSSNCVTKRWLRMKESCVSKRERDTIIYNLTPTMVQLIYTEVARLQRGRMMQMGSAASAPGLSEAIEQDVKDIARRHLERCIQDMVVRLSGNEN</sequence>
<protein>
    <submittedName>
        <fullName evidence="1">Uncharacterized protein</fullName>
    </submittedName>
</protein>
<name>A0AAE0JGD3_9PEZI</name>
<dbReference type="Proteomes" id="UP001278500">
    <property type="component" value="Unassembled WGS sequence"/>
</dbReference>
<evidence type="ECO:0000313" key="1">
    <source>
        <dbReference type="EMBL" id="KAK3345615.1"/>
    </source>
</evidence>
<comment type="caution">
    <text evidence="1">The sequence shown here is derived from an EMBL/GenBank/DDBJ whole genome shotgun (WGS) entry which is preliminary data.</text>
</comment>
<evidence type="ECO:0000313" key="2">
    <source>
        <dbReference type="Proteomes" id="UP001278500"/>
    </source>
</evidence>
<dbReference type="GeneID" id="87866803"/>
<dbReference type="RefSeq" id="XP_062682228.1">
    <property type="nucleotide sequence ID" value="XM_062829649.1"/>
</dbReference>
<gene>
    <name evidence="1" type="ORF">B0H65DRAFT_549296</name>
</gene>
<accession>A0AAE0JGD3</accession>
<reference evidence="1" key="1">
    <citation type="journal article" date="2023" name="Mol. Phylogenet. Evol.">
        <title>Genome-scale phylogeny and comparative genomics of the fungal order Sordariales.</title>
        <authorList>
            <person name="Hensen N."/>
            <person name="Bonometti L."/>
            <person name="Westerberg I."/>
            <person name="Brannstrom I.O."/>
            <person name="Guillou S."/>
            <person name="Cros-Aarteil S."/>
            <person name="Calhoun S."/>
            <person name="Haridas S."/>
            <person name="Kuo A."/>
            <person name="Mondo S."/>
            <person name="Pangilinan J."/>
            <person name="Riley R."/>
            <person name="LaButti K."/>
            <person name="Andreopoulos B."/>
            <person name="Lipzen A."/>
            <person name="Chen C."/>
            <person name="Yan M."/>
            <person name="Daum C."/>
            <person name="Ng V."/>
            <person name="Clum A."/>
            <person name="Steindorff A."/>
            <person name="Ohm R.A."/>
            <person name="Martin F."/>
            <person name="Silar P."/>
            <person name="Natvig D.O."/>
            <person name="Lalanne C."/>
            <person name="Gautier V."/>
            <person name="Ament-Velasquez S.L."/>
            <person name="Kruys A."/>
            <person name="Hutchinson M.I."/>
            <person name="Powell A.J."/>
            <person name="Barry K."/>
            <person name="Miller A.N."/>
            <person name="Grigoriev I.V."/>
            <person name="Debuchy R."/>
            <person name="Gladieux P."/>
            <person name="Hiltunen Thoren M."/>
            <person name="Johannesson H."/>
        </authorList>
    </citation>
    <scope>NUCLEOTIDE SEQUENCE</scope>
    <source>
        <strain evidence="1">CBS 560.94</strain>
    </source>
</reference>
<reference evidence="1" key="2">
    <citation type="submission" date="2023-06" db="EMBL/GenBank/DDBJ databases">
        <authorList>
            <consortium name="Lawrence Berkeley National Laboratory"/>
            <person name="Haridas S."/>
            <person name="Hensen N."/>
            <person name="Bonometti L."/>
            <person name="Westerberg I."/>
            <person name="Brannstrom I.O."/>
            <person name="Guillou S."/>
            <person name="Cros-Aarteil S."/>
            <person name="Calhoun S."/>
            <person name="Kuo A."/>
            <person name="Mondo S."/>
            <person name="Pangilinan J."/>
            <person name="Riley R."/>
            <person name="Labutti K."/>
            <person name="Andreopoulos B."/>
            <person name="Lipzen A."/>
            <person name="Chen C."/>
            <person name="Yanf M."/>
            <person name="Daum C."/>
            <person name="Ng V."/>
            <person name="Clum A."/>
            <person name="Steindorff A."/>
            <person name="Ohm R."/>
            <person name="Martin F."/>
            <person name="Silar P."/>
            <person name="Natvig D."/>
            <person name="Lalanne C."/>
            <person name="Gautier V."/>
            <person name="Ament-Velasquez S.L."/>
            <person name="Kruys A."/>
            <person name="Hutchinson M.I."/>
            <person name="Powell A.J."/>
            <person name="Barry K."/>
            <person name="Miller A.N."/>
            <person name="Grigoriev I.V."/>
            <person name="Debuchy R."/>
            <person name="Gladieux P."/>
            <person name="Thoren M.H."/>
            <person name="Johannesson H."/>
        </authorList>
    </citation>
    <scope>NUCLEOTIDE SEQUENCE</scope>
    <source>
        <strain evidence="1">CBS 560.94</strain>
    </source>
</reference>
<dbReference type="AlphaFoldDB" id="A0AAE0JGD3"/>
<proteinExistence type="predicted"/>